<dbReference type="SUPFAM" id="SSF117396">
    <property type="entry name" value="TM1631-like"/>
    <property type="match status" value="1"/>
</dbReference>
<evidence type="ECO:0000313" key="1">
    <source>
        <dbReference type="EMBL" id="KPJ64980.1"/>
    </source>
</evidence>
<evidence type="ECO:0008006" key="3">
    <source>
        <dbReference type="Google" id="ProtNLM"/>
    </source>
</evidence>
<proteinExistence type="predicted"/>
<reference evidence="1 2" key="1">
    <citation type="journal article" date="2015" name="Microbiome">
        <title>Genomic resolution of linkages in carbon, nitrogen, and sulfur cycling among widespread estuary sediment bacteria.</title>
        <authorList>
            <person name="Baker B.J."/>
            <person name="Lazar C.S."/>
            <person name="Teske A.P."/>
            <person name="Dick G.J."/>
        </authorList>
    </citation>
    <scope>NUCLEOTIDE SEQUENCE [LARGE SCALE GENOMIC DNA]</scope>
    <source>
        <strain evidence="1">DG_54_3</strain>
    </source>
</reference>
<gene>
    <name evidence="1" type="ORF">AMJ44_11595</name>
</gene>
<dbReference type="Gene3D" id="3.20.20.410">
    <property type="entry name" value="Protein of unknown function UPF0759"/>
    <property type="match status" value="1"/>
</dbReference>
<dbReference type="PANTHER" id="PTHR30348">
    <property type="entry name" value="UNCHARACTERIZED PROTEIN YECE"/>
    <property type="match status" value="1"/>
</dbReference>
<dbReference type="InterPro" id="IPR036520">
    <property type="entry name" value="UPF0759_sf"/>
</dbReference>
<sequence length="241" mass="28440">MAKKVYIGTSGWMYDHWGEGVFYPGDLPKSKWLDYYQKYFDTVEINNTFYHLPKEQTFKNWHKAASKKFIYAVKANRFITHIKKLNKAKDSVKLFMGRTKLLKENLGPILYQLPPRWKANPERLRDFTKHLSKKYVNVFEFRDTSWFNEEIYSILKKNKLNFCIYSMPGIDCPSVVTGLVVYIRMHGGSILYGSNYADSELKDLVKQIKGFLKKKLSVYVYFNNDAYGYAVRNALRLKELL</sequence>
<evidence type="ECO:0000313" key="2">
    <source>
        <dbReference type="Proteomes" id="UP000051861"/>
    </source>
</evidence>
<accession>A0A0S7XRJ3</accession>
<name>A0A0S7XRJ3_UNCSA</name>
<dbReference type="PANTHER" id="PTHR30348:SF4">
    <property type="entry name" value="DUF72 DOMAIN-CONTAINING PROTEIN"/>
    <property type="match status" value="1"/>
</dbReference>
<dbReference type="InterPro" id="IPR002763">
    <property type="entry name" value="DUF72"/>
</dbReference>
<organism evidence="1 2">
    <name type="scientific">candidate division WOR-1 bacterium DG_54_3</name>
    <dbReference type="NCBI Taxonomy" id="1703775"/>
    <lineage>
        <taxon>Bacteria</taxon>
        <taxon>Bacillati</taxon>
        <taxon>Saganbacteria</taxon>
    </lineage>
</organism>
<comment type="caution">
    <text evidence="1">The sequence shown here is derived from an EMBL/GenBank/DDBJ whole genome shotgun (WGS) entry which is preliminary data.</text>
</comment>
<dbReference type="AlphaFoldDB" id="A0A0S7XRJ3"/>
<dbReference type="EMBL" id="LIZX01000151">
    <property type="protein sequence ID" value="KPJ64980.1"/>
    <property type="molecule type" value="Genomic_DNA"/>
</dbReference>
<dbReference type="Pfam" id="PF01904">
    <property type="entry name" value="DUF72"/>
    <property type="match status" value="1"/>
</dbReference>
<protein>
    <recommendedName>
        <fullName evidence="3">DUF72 domain-containing protein</fullName>
    </recommendedName>
</protein>
<dbReference type="Proteomes" id="UP000051861">
    <property type="component" value="Unassembled WGS sequence"/>
</dbReference>